<name>A0A0V1ITP7_TRIPS</name>
<sequence>MSRNKAQLRSLSCIDSITRGRCHADVHPKQLTKITFTNSSDVTKDAKISDKGLCNTFIKLLEQSRILFNWRKQALNDHSFTPIRLLSLYRPFRESRRPQGVDIDHFGYPCSKDSVVYGEAKRSTAGGRSVYGRSGLANPEAWLFLTCLEVQNVRCHASTVQHNLRIIPNLGASVPGDGLKRQKKLLDKVNGESFAGVGKMFGISESTAHYIYKNERAV</sequence>
<accession>A0A0V1ITP7</accession>
<protein>
    <submittedName>
        <fullName evidence="1">Uncharacterized protein</fullName>
    </submittedName>
</protein>
<gene>
    <name evidence="1" type="ORF">T4B_572</name>
</gene>
<proteinExistence type="predicted"/>
<dbReference type="AlphaFoldDB" id="A0A0V1ITP7"/>
<dbReference type="Proteomes" id="UP000054805">
    <property type="component" value="Unassembled WGS sequence"/>
</dbReference>
<keyword evidence="2" id="KW-1185">Reference proteome</keyword>
<organism evidence="1 2">
    <name type="scientific">Trichinella pseudospiralis</name>
    <name type="common">Parasitic roundworm</name>
    <dbReference type="NCBI Taxonomy" id="6337"/>
    <lineage>
        <taxon>Eukaryota</taxon>
        <taxon>Metazoa</taxon>
        <taxon>Ecdysozoa</taxon>
        <taxon>Nematoda</taxon>
        <taxon>Enoplea</taxon>
        <taxon>Dorylaimia</taxon>
        <taxon>Trichinellida</taxon>
        <taxon>Trichinellidae</taxon>
        <taxon>Trichinella</taxon>
    </lineage>
</organism>
<reference evidence="1 2" key="1">
    <citation type="submission" date="2015-01" db="EMBL/GenBank/DDBJ databases">
        <title>Evolution of Trichinella species and genotypes.</title>
        <authorList>
            <person name="Korhonen P.K."/>
            <person name="Edoardo P."/>
            <person name="Giuseppe L.R."/>
            <person name="Gasser R.B."/>
        </authorList>
    </citation>
    <scope>NUCLEOTIDE SEQUENCE [LARGE SCALE GENOMIC DNA]</scope>
    <source>
        <strain evidence="1">ISS588</strain>
    </source>
</reference>
<dbReference type="EMBL" id="JYDS01000091">
    <property type="protein sequence ID" value="KRZ26012.1"/>
    <property type="molecule type" value="Genomic_DNA"/>
</dbReference>
<evidence type="ECO:0000313" key="2">
    <source>
        <dbReference type="Proteomes" id="UP000054805"/>
    </source>
</evidence>
<evidence type="ECO:0000313" key="1">
    <source>
        <dbReference type="EMBL" id="KRZ26012.1"/>
    </source>
</evidence>
<comment type="caution">
    <text evidence="1">The sequence shown here is derived from an EMBL/GenBank/DDBJ whole genome shotgun (WGS) entry which is preliminary data.</text>
</comment>